<dbReference type="EMBL" id="LCZI01000263">
    <property type="protein sequence ID" value="KKZ67411.1"/>
    <property type="molecule type" value="Genomic_DNA"/>
</dbReference>
<gene>
    <name evidence="1" type="ORF">EMCG_06939</name>
</gene>
<proteinExistence type="predicted"/>
<organism evidence="1 2">
    <name type="scientific">[Emmonsia] crescens</name>
    <dbReference type="NCBI Taxonomy" id="73230"/>
    <lineage>
        <taxon>Eukaryota</taxon>
        <taxon>Fungi</taxon>
        <taxon>Dikarya</taxon>
        <taxon>Ascomycota</taxon>
        <taxon>Pezizomycotina</taxon>
        <taxon>Eurotiomycetes</taxon>
        <taxon>Eurotiomycetidae</taxon>
        <taxon>Onygenales</taxon>
        <taxon>Ajellomycetaceae</taxon>
        <taxon>Emergomyces</taxon>
    </lineage>
</organism>
<evidence type="ECO:0000313" key="1">
    <source>
        <dbReference type="EMBL" id="KKZ67411.1"/>
    </source>
</evidence>
<protein>
    <submittedName>
        <fullName evidence="1">Uncharacterized protein</fullName>
    </submittedName>
</protein>
<sequence length="109" mass="11514">MGRNDQPVISYGIAVGVARAVGNPALLTLELAKLRLTSIRRVDQGNALIVALTTDSYWLTVAGSYLDHHPGDECDRKVGVCDQASMVGSRCILCAGNHFAGDASVLMQG</sequence>
<comment type="caution">
    <text evidence="1">The sequence shown here is derived from an EMBL/GenBank/DDBJ whole genome shotgun (WGS) entry which is preliminary data.</text>
</comment>
<dbReference type="Proteomes" id="UP000034164">
    <property type="component" value="Unassembled WGS sequence"/>
</dbReference>
<reference evidence="2" key="1">
    <citation type="journal article" date="2015" name="PLoS Genet.">
        <title>The dynamic genome and transcriptome of the human fungal pathogen Blastomyces and close relative Emmonsia.</title>
        <authorList>
            <person name="Munoz J.F."/>
            <person name="Gauthier G.M."/>
            <person name="Desjardins C.A."/>
            <person name="Gallo J.E."/>
            <person name="Holder J."/>
            <person name="Sullivan T.D."/>
            <person name="Marty A.J."/>
            <person name="Carmen J.C."/>
            <person name="Chen Z."/>
            <person name="Ding L."/>
            <person name="Gujja S."/>
            <person name="Magrini V."/>
            <person name="Misas E."/>
            <person name="Mitreva M."/>
            <person name="Priest M."/>
            <person name="Saif S."/>
            <person name="Whiston E.A."/>
            <person name="Young S."/>
            <person name="Zeng Q."/>
            <person name="Goldman W.E."/>
            <person name="Mardis E.R."/>
            <person name="Taylor J.W."/>
            <person name="McEwen J.G."/>
            <person name="Clay O.K."/>
            <person name="Klein B.S."/>
            <person name="Cuomo C.A."/>
        </authorList>
    </citation>
    <scope>NUCLEOTIDE SEQUENCE [LARGE SCALE GENOMIC DNA]</scope>
    <source>
        <strain evidence="2">UAMH 3008</strain>
    </source>
</reference>
<name>A0A0G2JBF9_9EURO</name>
<dbReference type="AlphaFoldDB" id="A0A0G2JBF9"/>
<evidence type="ECO:0000313" key="2">
    <source>
        <dbReference type="Proteomes" id="UP000034164"/>
    </source>
</evidence>
<dbReference type="VEuPathDB" id="FungiDB:EMCG_06939"/>
<accession>A0A0G2JBF9</accession>